<dbReference type="PRINTS" id="PR01806">
    <property type="entry name" value="VIRFACTRMVIN"/>
</dbReference>
<comment type="pathway">
    <text evidence="10">Cell wall biogenesis; peptidoglycan biosynthesis.</text>
</comment>
<comment type="similarity">
    <text evidence="9 10 11">Belongs to the MurJ/MviN family.</text>
</comment>
<evidence type="ECO:0000256" key="10">
    <source>
        <dbReference type="HAMAP-Rule" id="MF_02078"/>
    </source>
</evidence>
<keyword evidence="2 10" id="KW-1003">Cell membrane</keyword>
<dbReference type="PANTHER" id="PTHR47019">
    <property type="entry name" value="LIPID II FLIPPASE MURJ"/>
    <property type="match status" value="1"/>
</dbReference>
<sequence>MSIARNTLVQSSLTLGSRILGFARDILLVAKLGAGPINDAWVTAQQFPNLFRRIFAEGAFASAFVPTYARTLEAEGPEAAQAVAQEAMRVLFAFTAALTILAQIFMPWVLLVIHGGQADDTVHYNLAVLLTRITMPYLTCMALAALLSGVLNSGQRFILSSGVPTLLNLCLIPAALISNVPEIVSKAAAVAVLIAGVLQVSLLWWGVRRQKVRLSLIGWPRITPAVKKVMALAVPGTIAASGTQINIIVSQSLASFEQAAKSWLYTADRLYQLPLGLVGVAVGVAILPRLSRAARSEDHAGGQATMDEGIGLAMALTLPAAAALLVAPVFLIEAFFVRGAFLQSDAEASGGALFHYAWGVPAFVLIKVLAPAYFAREDTKTPMRFALTSVVINIVLGAGLFFWLSRQGQLGFIGLAIATSVAAWVNALLLATTLAARGWYRPGPVLVSRTVRALIASGVMAGSVWFMVHNFQWLRDNIIDSRALAAAIVILAGGLIYAVAAFLTGAIRPRDITGALRR</sequence>
<dbReference type="GO" id="GO:0034204">
    <property type="term" value="P:lipid translocation"/>
    <property type="evidence" value="ECO:0007669"/>
    <property type="project" value="TreeGrafter"/>
</dbReference>
<dbReference type="eggNOG" id="COG0728">
    <property type="taxonomic scope" value="Bacteria"/>
</dbReference>
<name>A0A059FJY5_9PROT</name>
<organism evidence="12 13">
    <name type="scientific">Hyphomonas jannaschiana VP2</name>
    <dbReference type="NCBI Taxonomy" id="1280952"/>
    <lineage>
        <taxon>Bacteria</taxon>
        <taxon>Pseudomonadati</taxon>
        <taxon>Pseudomonadota</taxon>
        <taxon>Alphaproteobacteria</taxon>
        <taxon>Hyphomonadales</taxon>
        <taxon>Hyphomonadaceae</taxon>
        <taxon>Hyphomonas</taxon>
    </lineage>
</organism>
<keyword evidence="3 10" id="KW-0812">Transmembrane</keyword>
<evidence type="ECO:0000313" key="12">
    <source>
        <dbReference type="EMBL" id="KCZ90939.1"/>
    </source>
</evidence>
<dbReference type="STRING" id="1280952.HJA_00335"/>
<evidence type="ECO:0000256" key="2">
    <source>
        <dbReference type="ARBA" id="ARBA00022475"/>
    </source>
</evidence>
<dbReference type="PANTHER" id="PTHR47019:SF1">
    <property type="entry name" value="LIPID II FLIPPASE MURJ"/>
    <property type="match status" value="1"/>
</dbReference>
<dbReference type="Pfam" id="PF03023">
    <property type="entry name" value="MurJ"/>
    <property type="match status" value="1"/>
</dbReference>
<keyword evidence="13" id="KW-1185">Reference proteome</keyword>
<feature type="transmembrane region" description="Helical" evidence="10">
    <location>
        <begin position="451"/>
        <end position="471"/>
    </location>
</feature>
<keyword evidence="10 11" id="KW-0813">Transport</keyword>
<dbReference type="EMBL" id="ARYJ01000001">
    <property type="protein sequence ID" value="KCZ90939.1"/>
    <property type="molecule type" value="Genomic_DNA"/>
</dbReference>
<keyword evidence="5 10" id="KW-0573">Peptidoglycan synthesis</keyword>
<feature type="transmembrane region" description="Helical" evidence="10">
    <location>
        <begin position="90"/>
        <end position="113"/>
    </location>
</feature>
<keyword evidence="10" id="KW-0997">Cell inner membrane</keyword>
<keyword evidence="7 10" id="KW-0472">Membrane</keyword>
<evidence type="ECO:0000256" key="9">
    <source>
        <dbReference type="ARBA" id="ARBA00061532"/>
    </source>
</evidence>
<keyword evidence="4 10" id="KW-0133">Cell shape</keyword>
<dbReference type="CDD" id="cd13123">
    <property type="entry name" value="MATE_MurJ_like"/>
    <property type="match status" value="1"/>
</dbReference>
<feature type="transmembrane region" description="Helical" evidence="10">
    <location>
        <begin position="228"/>
        <end position="249"/>
    </location>
</feature>
<dbReference type="AlphaFoldDB" id="A0A059FJY5"/>
<protein>
    <recommendedName>
        <fullName evidence="10">Probable lipid II flippase MurJ</fullName>
    </recommendedName>
</protein>
<evidence type="ECO:0000256" key="6">
    <source>
        <dbReference type="ARBA" id="ARBA00022989"/>
    </source>
</evidence>
<dbReference type="GO" id="GO:0071555">
    <property type="term" value="P:cell wall organization"/>
    <property type="evidence" value="ECO:0007669"/>
    <property type="project" value="UniProtKB-UniRule"/>
</dbReference>
<dbReference type="Proteomes" id="UP000024816">
    <property type="component" value="Unassembled WGS sequence"/>
</dbReference>
<dbReference type="GO" id="GO:0015648">
    <property type="term" value="F:lipid-linked peptidoglycan transporter activity"/>
    <property type="evidence" value="ECO:0007669"/>
    <property type="project" value="UniProtKB-UniRule"/>
</dbReference>
<dbReference type="InterPro" id="IPR051050">
    <property type="entry name" value="Lipid_II_flippase_MurJ/MviN"/>
</dbReference>
<dbReference type="HAMAP" id="MF_02078">
    <property type="entry name" value="MurJ_MviN"/>
    <property type="match status" value="1"/>
</dbReference>
<reference evidence="12 13" key="1">
    <citation type="journal article" date="2014" name="Antonie Van Leeuwenhoek">
        <title>Hyphomonas beringensis sp. nov. and Hyphomonas chukchiensis sp. nov., isolated from surface seawater of the Bering Sea and Chukchi Sea.</title>
        <authorList>
            <person name="Li C."/>
            <person name="Lai Q."/>
            <person name="Li G."/>
            <person name="Dong C."/>
            <person name="Wang J."/>
            <person name="Liao Y."/>
            <person name="Shao Z."/>
        </authorList>
    </citation>
    <scope>NUCLEOTIDE SEQUENCE [LARGE SCALE GENOMIC DNA]</scope>
    <source>
        <strain evidence="12 13">VP2</strain>
    </source>
</reference>
<feature type="transmembrane region" description="Helical" evidence="10">
    <location>
        <begin position="269"/>
        <end position="288"/>
    </location>
</feature>
<feature type="transmembrane region" description="Helical" evidence="10">
    <location>
        <begin position="385"/>
        <end position="404"/>
    </location>
</feature>
<comment type="caution">
    <text evidence="12">The sequence shown here is derived from an EMBL/GenBank/DDBJ whole genome shotgun (WGS) entry which is preliminary data.</text>
</comment>
<proteinExistence type="inferred from homology"/>
<feature type="transmembrane region" description="Helical" evidence="10">
    <location>
        <begin position="352"/>
        <end position="373"/>
    </location>
</feature>
<feature type="transmembrane region" description="Helical" evidence="10">
    <location>
        <begin position="309"/>
        <end position="332"/>
    </location>
</feature>
<evidence type="ECO:0000256" key="4">
    <source>
        <dbReference type="ARBA" id="ARBA00022960"/>
    </source>
</evidence>
<evidence type="ECO:0000256" key="8">
    <source>
        <dbReference type="ARBA" id="ARBA00060041"/>
    </source>
</evidence>
<dbReference type="OrthoDB" id="9816572at2"/>
<feature type="transmembrane region" description="Helical" evidence="10">
    <location>
        <begin position="158"/>
        <end position="177"/>
    </location>
</feature>
<evidence type="ECO:0000256" key="7">
    <source>
        <dbReference type="ARBA" id="ARBA00023136"/>
    </source>
</evidence>
<evidence type="ECO:0000256" key="11">
    <source>
        <dbReference type="PIRNR" id="PIRNR002869"/>
    </source>
</evidence>
<dbReference type="PIRSF" id="PIRSF002869">
    <property type="entry name" value="MviN"/>
    <property type="match status" value="1"/>
</dbReference>
<gene>
    <name evidence="10" type="primary">murJ</name>
    <name evidence="12" type="ORF">HJA_00335</name>
</gene>
<feature type="transmembrane region" description="Helical" evidence="10">
    <location>
        <begin position="183"/>
        <end position="207"/>
    </location>
</feature>
<evidence type="ECO:0000256" key="3">
    <source>
        <dbReference type="ARBA" id="ARBA00022692"/>
    </source>
</evidence>
<dbReference type="RefSeq" id="WP_035576864.1">
    <property type="nucleotide sequence ID" value="NZ_ARYJ01000001.1"/>
</dbReference>
<evidence type="ECO:0000256" key="5">
    <source>
        <dbReference type="ARBA" id="ARBA00022984"/>
    </source>
</evidence>
<dbReference type="GO" id="GO:0008360">
    <property type="term" value="P:regulation of cell shape"/>
    <property type="evidence" value="ECO:0007669"/>
    <property type="project" value="UniProtKB-UniRule"/>
</dbReference>
<comment type="subcellular location">
    <subcellularLocation>
        <location evidence="10">Cell inner membrane</location>
        <topology evidence="10">Multi-pass membrane protein</topology>
    </subcellularLocation>
    <subcellularLocation>
        <location evidence="1">Cell membrane</location>
        <topology evidence="1">Multi-pass membrane protein</topology>
    </subcellularLocation>
</comment>
<feature type="transmembrane region" description="Helical" evidence="10">
    <location>
        <begin position="133"/>
        <end position="151"/>
    </location>
</feature>
<keyword evidence="10 11" id="KW-0961">Cell wall biogenesis/degradation</keyword>
<keyword evidence="6 10" id="KW-1133">Transmembrane helix</keyword>
<dbReference type="GO" id="GO:0009252">
    <property type="term" value="P:peptidoglycan biosynthetic process"/>
    <property type="evidence" value="ECO:0007669"/>
    <property type="project" value="UniProtKB-UniRule"/>
</dbReference>
<comment type="function">
    <text evidence="8 10 11">Involved in peptidoglycan biosynthesis. Transports lipid-linked peptidoglycan precursors from the inner to the outer leaflet of the cytoplasmic membrane.</text>
</comment>
<feature type="transmembrane region" description="Helical" evidence="10">
    <location>
        <begin position="410"/>
        <end position="431"/>
    </location>
</feature>
<dbReference type="NCBIfam" id="TIGR01695">
    <property type="entry name" value="murJ_mviN"/>
    <property type="match status" value="1"/>
</dbReference>
<dbReference type="UniPathway" id="UPA00219"/>
<evidence type="ECO:0000256" key="1">
    <source>
        <dbReference type="ARBA" id="ARBA00004651"/>
    </source>
</evidence>
<dbReference type="PATRIC" id="fig|1280952.3.peg.67"/>
<accession>A0A059FJY5</accession>
<feature type="transmembrane region" description="Helical" evidence="10">
    <location>
        <begin position="483"/>
        <end position="507"/>
    </location>
</feature>
<dbReference type="InterPro" id="IPR004268">
    <property type="entry name" value="MurJ"/>
</dbReference>
<dbReference type="GO" id="GO:0005886">
    <property type="term" value="C:plasma membrane"/>
    <property type="evidence" value="ECO:0007669"/>
    <property type="project" value="UniProtKB-SubCell"/>
</dbReference>
<evidence type="ECO:0000313" key="13">
    <source>
        <dbReference type="Proteomes" id="UP000024816"/>
    </source>
</evidence>